<accession>A0A4Z1IT64</accession>
<feature type="compositionally biased region" description="Polar residues" evidence="1">
    <location>
        <begin position="372"/>
        <end position="381"/>
    </location>
</feature>
<organism evidence="2 3">
    <name type="scientific">Botryotinia convoluta</name>
    <dbReference type="NCBI Taxonomy" id="54673"/>
    <lineage>
        <taxon>Eukaryota</taxon>
        <taxon>Fungi</taxon>
        <taxon>Dikarya</taxon>
        <taxon>Ascomycota</taxon>
        <taxon>Pezizomycotina</taxon>
        <taxon>Leotiomycetes</taxon>
        <taxon>Helotiales</taxon>
        <taxon>Sclerotiniaceae</taxon>
        <taxon>Botryotinia</taxon>
    </lineage>
</organism>
<protein>
    <submittedName>
        <fullName evidence="2">Uncharacterized protein</fullName>
    </submittedName>
</protein>
<feature type="compositionally biased region" description="Low complexity" evidence="1">
    <location>
        <begin position="488"/>
        <end position="515"/>
    </location>
</feature>
<evidence type="ECO:0000256" key="1">
    <source>
        <dbReference type="SAM" id="MobiDB-lite"/>
    </source>
</evidence>
<feature type="compositionally biased region" description="Polar residues" evidence="1">
    <location>
        <begin position="476"/>
        <end position="487"/>
    </location>
</feature>
<feature type="region of interest" description="Disordered" evidence="1">
    <location>
        <begin position="470"/>
        <end position="571"/>
    </location>
</feature>
<proteinExistence type="predicted"/>
<feature type="compositionally biased region" description="Polar residues" evidence="1">
    <location>
        <begin position="539"/>
        <end position="548"/>
    </location>
</feature>
<keyword evidence="3" id="KW-1185">Reference proteome</keyword>
<feature type="region of interest" description="Disordered" evidence="1">
    <location>
        <begin position="23"/>
        <end position="84"/>
    </location>
</feature>
<gene>
    <name evidence="2" type="ORF">BCON_0006g00820</name>
</gene>
<dbReference type="Proteomes" id="UP000297527">
    <property type="component" value="Unassembled WGS sequence"/>
</dbReference>
<feature type="compositionally biased region" description="Low complexity" evidence="1">
    <location>
        <begin position="522"/>
        <end position="532"/>
    </location>
</feature>
<comment type="caution">
    <text evidence="2">The sequence shown here is derived from an EMBL/GenBank/DDBJ whole genome shotgun (WGS) entry which is preliminary data.</text>
</comment>
<dbReference type="AlphaFoldDB" id="A0A4Z1IT64"/>
<evidence type="ECO:0000313" key="2">
    <source>
        <dbReference type="EMBL" id="TGO64679.1"/>
    </source>
</evidence>
<reference evidence="2 3" key="1">
    <citation type="submission" date="2017-12" db="EMBL/GenBank/DDBJ databases">
        <title>Comparative genomics of Botrytis spp.</title>
        <authorList>
            <person name="Valero-Jimenez C.A."/>
            <person name="Tapia P."/>
            <person name="Veloso J."/>
            <person name="Silva-Moreno E."/>
            <person name="Staats M."/>
            <person name="Valdes J.H."/>
            <person name="Van Kan J.A.L."/>
        </authorList>
    </citation>
    <scope>NUCLEOTIDE SEQUENCE [LARGE SCALE GENOMIC DNA]</scope>
    <source>
        <strain evidence="2 3">MUCL11595</strain>
    </source>
</reference>
<dbReference type="OrthoDB" id="3507533at2759"/>
<sequence length="594" mass="65229">MAEGSEDSYLYMKSHSKANHDFVNGEAVSGKSPSTCVPKKLSADTRTIPASPLHKPHRQKSNTVAGRGGSSNVTKSVDAPTVGPPNHDDCMAFDLYEQDPDMVYGSSDYNLRRQSSDFRFNFEDMIVLPMRLKKPSTAIKFDTPSFTDIDEFDYADQHVYYSQLITTVNSNSAVHEYAVRKGPLWDCAWEILVPKGLHPTYLTEDEFVKLVLSQGNDTTKWMDTNIPILHRRALQKAGAARQKLSNAGISPFELTQEYLESFEWMDKIEQDNFIKTFQKLQLQVSFQKQGISMRIEDIDSIPSEDEEKLIGKSHTKLVDGSCIQQDCSSDVDDSFMVDKLSLEEFEKQFWNDDYKKASPSSKKAPAPFRSTPIPQTYQSPTDPDLHDEAVSLECLKNILCSQGIEPGPSSPLLKSGEGSDYFKINQETKNTHNSNRGSMSQSPFSPLEAAKSYPYKSSYVLPPKNPDSHVLFSLQDPPSLTPLKTTQSESGRLESSSCSSHDPSDGSSSTPGSKSQSRKSEASSVGGAPLTGTLGGGSACQSQQSCKTEGSRASGASDKFTSIGKRIEGSPKALKKKLSSVFGTIGRSGRSGTQ</sequence>
<feature type="region of interest" description="Disordered" evidence="1">
    <location>
        <begin position="356"/>
        <end position="385"/>
    </location>
</feature>
<dbReference type="EMBL" id="PQXN01000006">
    <property type="protein sequence ID" value="TGO64679.1"/>
    <property type="molecule type" value="Genomic_DNA"/>
</dbReference>
<evidence type="ECO:0000313" key="3">
    <source>
        <dbReference type="Proteomes" id="UP000297527"/>
    </source>
</evidence>
<name>A0A4Z1IT64_9HELO</name>
<feature type="compositionally biased region" description="Low complexity" evidence="1">
    <location>
        <begin position="357"/>
        <end position="367"/>
    </location>
</feature>